<feature type="compositionally biased region" description="Low complexity" evidence="1">
    <location>
        <begin position="11"/>
        <end position="27"/>
    </location>
</feature>
<dbReference type="PANTHER" id="PTHR15491:SF18">
    <property type="entry name" value="CIZ1 ZINC FINGER PROTEIN, ISOFORM A"/>
    <property type="match status" value="1"/>
</dbReference>
<proteinExistence type="predicted"/>
<name>A0A6J2YRY4_SITOR</name>
<dbReference type="GeneID" id="115890081"/>
<feature type="compositionally biased region" description="Acidic residues" evidence="1">
    <location>
        <begin position="594"/>
        <end position="610"/>
    </location>
</feature>
<evidence type="ECO:0000256" key="1">
    <source>
        <dbReference type="SAM" id="MobiDB-lite"/>
    </source>
</evidence>
<dbReference type="AlphaFoldDB" id="A0A6J2YRY4"/>
<dbReference type="KEGG" id="soy:115890081"/>
<feature type="compositionally biased region" description="Basic and acidic residues" evidence="1">
    <location>
        <begin position="45"/>
        <end position="70"/>
    </location>
</feature>
<reference evidence="4" key="1">
    <citation type="submission" date="2025-08" db="UniProtKB">
        <authorList>
            <consortium name="RefSeq"/>
        </authorList>
    </citation>
    <scope>IDENTIFICATION</scope>
    <source>
        <tissue evidence="4">Gonads</tissue>
    </source>
</reference>
<accession>A0A6J2YRY4</accession>
<feature type="compositionally biased region" description="Gly residues" evidence="1">
    <location>
        <begin position="1"/>
        <end position="10"/>
    </location>
</feature>
<keyword evidence="3" id="KW-1185">Reference proteome</keyword>
<dbReference type="RefSeq" id="XP_030766072.1">
    <property type="nucleotide sequence ID" value="XM_030910212.1"/>
</dbReference>
<feature type="region of interest" description="Disordered" evidence="1">
    <location>
        <begin position="1"/>
        <end position="292"/>
    </location>
</feature>
<feature type="compositionally biased region" description="Gly residues" evidence="1">
    <location>
        <begin position="87"/>
        <end position="106"/>
    </location>
</feature>
<organism evidence="3 4">
    <name type="scientific">Sitophilus oryzae</name>
    <name type="common">Rice weevil</name>
    <name type="synonym">Curculio oryzae</name>
    <dbReference type="NCBI Taxonomy" id="7048"/>
    <lineage>
        <taxon>Eukaryota</taxon>
        <taxon>Metazoa</taxon>
        <taxon>Ecdysozoa</taxon>
        <taxon>Arthropoda</taxon>
        <taxon>Hexapoda</taxon>
        <taxon>Insecta</taxon>
        <taxon>Pterygota</taxon>
        <taxon>Neoptera</taxon>
        <taxon>Endopterygota</taxon>
        <taxon>Coleoptera</taxon>
        <taxon>Polyphaga</taxon>
        <taxon>Cucujiformia</taxon>
        <taxon>Curculionidae</taxon>
        <taxon>Dryophthorinae</taxon>
        <taxon>Sitophilus</taxon>
    </lineage>
</organism>
<dbReference type="InterPro" id="IPR026811">
    <property type="entry name" value="CIZ1"/>
</dbReference>
<sequence>MVRGGRGGYSRGNSYRGSNRGNSSWNSGGYGRSSPDRFSFGNKYGGDRYSRNDEYSKPYRVESYGRDRHSPERKRQRVEASRHDSYSGGGGGSYNSGGRYEGGGGYAPERRGYSGERERHITTSTPFHASRRLESEFRKPSRPSPRGGYRGSRGRRGAVGRRERGGGFPPRRRLGESSYGIRKRGIMIRAAAERRAKIIRMRSRRKPALDMEKSDSEEEKKETKESSEVKAKKDKPETAATEEEEATEAKDTETTEAEETKEEGVEKADESKPKEKKEKVEEAKTSSKRSSSNPFIKLVCPQCNVNVSTFRRYEAHLHGRTHKISMSKVATKQRSILIQMRQAQRKAQNELEKNSSTDELASRSMFCNLCKLNFKQLKADHQASQAHRNMKKYLLPFCKVCKITCKSPMNYESHLCSIDHLKRKQRNVGSSEGSAEEDNLEDFTTIDSVGEVEETPASADDEKEEVSVGIEQIRKVEVHYCDLCRTYLPRDYPRDKSPSEVQKMLASHCRIRPHMQRYIRYQENQELKKRAEKLQRKETAEREKKKEEKSHKEGDESITDASESKDKSKSGTDKDSKLTDEDKLWESVDKDIGELLEEGDTVKSDDDDDDSRINNERFDRFKSDDKDKSGEDAKPGEEQDGAEAKSDDQPDKKAENA</sequence>
<dbReference type="Pfam" id="PF12874">
    <property type="entry name" value="zf-met"/>
    <property type="match status" value="1"/>
</dbReference>
<dbReference type="OrthoDB" id="6354489at2759"/>
<gene>
    <name evidence="4" type="primary">LOC115890081</name>
</gene>
<feature type="compositionally biased region" description="Basic and acidic residues" evidence="1">
    <location>
        <begin position="611"/>
        <end position="657"/>
    </location>
</feature>
<protein>
    <submittedName>
        <fullName evidence="4">Titin homolog</fullName>
    </submittedName>
</protein>
<feature type="region of interest" description="Disordered" evidence="1">
    <location>
        <begin position="530"/>
        <end position="657"/>
    </location>
</feature>
<feature type="compositionally biased region" description="Basic residues" evidence="1">
    <location>
        <begin position="197"/>
        <end position="206"/>
    </location>
</feature>
<evidence type="ECO:0000313" key="3">
    <source>
        <dbReference type="Proteomes" id="UP000504635"/>
    </source>
</evidence>
<feature type="compositionally biased region" description="Basic and acidic residues" evidence="1">
    <location>
        <begin position="207"/>
        <end position="237"/>
    </location>
</feature>
<dbReference type="InterPro" id="IPR013087">
    <property type="entry name" value="Znf_C2H2_type"/>
</dbReference>
<dbReference type="CTD" id="25792"/>
<feature type="compositionally biased region" description="Basic and acidic residues" evidence="1">
    <location>
        <begin position="262"/>
        <end position="285"/>
    </location>
</feature>
<dbReference type="InParanoid" id="A0A6J2YRY4"/>
<feature type="compositionally biased region" description="Basic and acidic residues" evidence="1">
    <location>
        <begin position="108"/>
        <end position="121"/>
    </location>
</feature>
<dbReference type="PANTHER" id="PTHR15491">
    <property type="match status" value="1"/>
</dbReference>
<evidence type="ECO:0000313" key="4">
    <source>
        <dbReference type="RefSeq" id="XP_030766072.1"/>
    </source>
</evidence>
<feature type="compositionally biased region" description="Basic and acidic residues" evidence="1">
    <location>
        <begin position="530"/>
        <end position="555"/>
    </location>
</feature>
<evidence type="ECO:0000259" key="2">
    <source>
        <dbReference type="Pfam" id="PF12874"/>
    </source>
</evidence>
<feature type="compositionally biased region" description="Basic and acidic residues" evidence="1">
    <location>
        <begin position="562"/>
        <end position="593"/>
    </location>
</feature>
<dbReference type="Proteomes" id="UP000504635">
    <property type="component" value="Unplaced"/>
</dbReference>
<feature type="domain" description="C2H2-type" evidence="2">
    <location>
        <begin position="397"/>
        <end position="417"/>
    </location>
</feature>